<sequence length="180" mass="19753">MNAWVGDGVSWHVRRLAYFIEWLCTVLLCPYRSCDAITRAHLASLTFPLSHLFPPILPLWLLPQDTILLVLSCQSWLRGIVSSEGLGSSGSRFQDSRFPDSEAESSLLRVCYLSEGVTSASLSAIQVGLTCRQIEEPTSLILSGFALFLSFRSLPTRQPVVHVPVCGGYACALGILVQEP</sequence>
<gene>
    <name evidence="1" type="ORF">PXEA_LOCUS33216</name>
</gene>
<comment type="caution">
    <text evidence="1">The sequence shown here is derived from an EMBL/GenBank/DDBJ whole genome shotgun (WGS) entry which is preliminary data.</text>
</comment>
<organism evidence="1 2">
    <name type="scientific">Protopolystoma xenopodis</name>
    <dbReference type="NCBI Taxonomy" id="117903"/>
    <lineage>
        <taxon>Eukaryota</taxon>
        <taxon>Metazoa</taxon>
        <taxon>Spiralia</taxon>
        <taxon>Lophotrochozoa</taxon>
        <taxon>Platyhelminthes</taxon>
        <taxon>Monogenea</taxon>
        <taxon>Polyopisthocotylea</taxon>
        <taxon>Polystomatidea</taxon>
        <taxon>Polystomatidae</taxon>
        <taxon>Protopolystoma</taxon>
    </lineage>
</organism>
<dbReference type="AlphaFoldDB" id="A0A3S5CQF6"/>
<protein>
    <submittedName>
        <fullName evidence="1">Uncharacterized protein</fullName>
    </submittedName>
</protein>
<dbReference type="Proteomes" id="UP000784294">
    <property type="component" value="Unassembled WGS sequence"/>
</dbReference>
<dbReference type="EMBL" id="CAAALY010262507">
    <property type="protein sequence ID" value="VEL39776.1"/>
    <property type="molecule type" value="Genomic_DNA"/>
</dbReference>
<evidence type="ECO:0000313" key="2">
    <source>
        <dbReference type="Proteomes" id="UP000784294"/>
    </source>
</evidence>
<accession>A0A3S5CQF6</accession>
<name>A0A3S5CQF6_9PLAT</name>
<proteinExistence type="predicted"/>
<evidence type="ECO:0000313" key="1">
    <source>
        <dbReference type="EMBL" id="VEL39776.1"/>
    </source>
</evidence>
<keyword evidence="2" id="KW-1185">Reference proteome</keyword>
<reference evidence="1" key="1">
    <citation type="submission" date="2018-11" db="EMBL/GenBank/DDBJ databases">
        <authorList>
            <consortium name="Pathogen Informatics"/>
        </authorList>
    </citation>
    <scope>NUCLEOTIDE SEQUENCE</scope>
</reference>